<feature type="domain" description="Ketoreductase" evidence="3">
    <location>
        <begin position="6"/>
        <end position="186"/>
    </location>
</feature>
<evidence type="ECO:0000259" key="3">
    <source>
        <dbReference type="SMART" id="SM00822"/>
    </source>
</evidence>
<keyword evidence="2 4" id="KW-0560">Oxidoreductase</keyword>
<dbReference type="RefSeq" id="WP_152099765.1">
    <property type="nucleotide sequence ID" value="NZ_AP021861.1"/>
</dbReference>
<protein>
    <submittedName>
        <fullName evidence="4">3-oxoacyl reductase</fullName>
        <ecNumber evidence="4">1.1.1.100</ecNumber>
    </submittedName>
</protein>
<dbReference type="Proteomes" id="UP000326837">
    <property type="component" value="Chromosome"/>
</dbReference>
<evidence type="ECO:0000313" key="4">
    <source>
        <dbReference type="EMBL" id="BBO34130.1"/>
    </source>
</evidence>
<dbReference type="SUPFAM" id="SSF51735">
    <property type="entry name" value="NAD(P)-binding Rossmann-fold domains"/>
    <property type="match status" value="1"/>
</dbReference>
<dbReference type="SMART" id="SM00822">
    <property type="entry name" value="PKS_KR"/>
    <property type="match status" value="1"/>
</dbReference>
<dbReference type="CDD" id="cd05362">
    <property type="entry name" value="THN_reductase-like_SDR_c"/>
    <property type="match status" value="1"/>
</dbReference>
<dbReference type="InterPro" id="IPR036291">
    <property type="entry name" value="NAD(P)-bd_dom_sf"/>
</dbReference>
<gene>
    <name evidence="4" type="ORF">PLANPX_3742</name>
</gene>
<dbReference type="PANTHER" id="PTHR48107:SF7">
    <property type="entry name" value="RE15974P"/>
    <property type="match status" value="1"/>
</dbReference>
<dbReference type="FunFam" id="3.40.50.720:FF:000084">
    <property type="entry name" value="Short-chain dehydrogenase reductase"/>
    <property type="match status" value="1"/>
</dbReference>
<dbReference type="KEGG" id="lpav:PLANPX_3742"/>
<evidence type="ECO:0000313" key="5">
    <source>
        <dbReference type="Proteomes" id="UP000326837"/>
    </source>
</evidence>
<dbReference type="AlphaFoldDB" id="A0A5K7XBF9"/>
<dbReference type="PANTHER" id="PTHR48107">
    <property type="entry name" value="NADPH-DEPENDENT ALDEHYDE REDUCTASE-LIKE PROTEIN, CHLOROPLASTIC-RELATED"/>
    <property type="match status" value="1"/>
</dbReference>
<name>A0A5K7XBF9_9BACT</name>
<evidence type="ECO:0000256" key="2">
    <source>
        <dbReference type="ARBA" id="ARBA00023002"/>
    </source>
</evidence>
<proteinExistence type="inferred from homology"/>
<evidence type="ECO:0000256" key="1">
    <source>
        <dbReference type="ARBA" id="ARBA00006484"/>
    </source>
</evidence>
<dbReference type="EC" id="1.1.1.100" evidence="4"/>
<dbReference type="GO" id="GO:0004316">
    <property type="term" value="F:3-oxoacyl-[acyl-carrier-protein] reductase (NADPH) activity"/>
    <property type="evidence" value="ECO:0007669"/>
    <property type="project" value="UniProtKB-EC"/>
</dbReference>
<comment type="similarity">
    <text evidence="1">Belongs to the short-chain dehydrogenases/reductases (SDR) family.</text>
</comment>
<dbReference type="PRINTS" id="PR00081">
    <property type="entry name" value="GDHRDH"/>
</dbReference>
<organism evidence="4 5">
    <name type="scientific">Lacipirellula parvula</name>
    <dbReference type="NCBI Taxonomy" id="2650471"/>
    <lineage>
        <taxon>Bacteria</taxon>
        <taxon>Pseudomonadati</taxon>
        <taxon>Planctomycetota</taxon>
        <taxon>Planctomycetia</taxon>
        <taxon>Pirellulales</taxon>
        <taxon>Lacipirellulaceae</taxon>
        <taxon>Lacipirellula</taxon>
    </lineage>
</organism>
<accession>A0A5K7XBF9</accession>
<keyword evidence="5" id="KW-1185">Reference proteome</keyword>
<dbReference type="PRINTS" id="PR00080">
    <property type="entry name" value="SDRFAMILY"/>
</dbReference>
<dbReference type="EMBL" id="AP021861">
    <property type="protein sequence ID" value="BBO34130.1"/>
    <property type="molecule type" value="Genomic_DNA"/>
</dbReference>
<dbReference type="NCBIfam" id="NF005559">
    <property type="entry name" value="PRK07231.1"/>
    <property type="match status" value="1"/>
</dbReference>
<dbReference type="Pfam" id="PF13561">
    <property type="entry name" value="adh_short_C2"/>
    <property type="match status" value="1"/>
</dbReference>
<sequence length="245" mass="25738">MSVEHKSVIVTGASRGIGRAIAERLAADGYAVVVNYAGNRAAADEALAAIKASGGKAIAVQADVAKSADVVRLFDETEKAFGGVDALVNNAGVMSMIPIAETEEAAFERMFDVNVRGTFLTLREACKRMRDGGAIVNFSTSATLLQLPGYATYCATKAAVDVYTTILAKEMRGRSIRVNAVAPGPVATELFLDGKSPETVSRLANLNPFARLGEPEDIARVVAFLLSPEAGWINGQTVRANGGMN</sequence>
<dbReference type="InterPro" id="IPR057326">
    <property type="entry name" value="KR_dom"/>
</dbReference>
<dbReference type="InterPro" id="IPR002347">
    <property type="entry name" value="SDR_fam"/>
</dbReference>
<reference evidence="5" key="1">
    <citation type="submission" date="2019-10" db="EMBL/GenBank/DDBJ databases">
        <title>Lacipirellula parvula gen. nov., sp. nov., representing a lineage of planctomycetes widespread in freshwater anoxic habitats, and description of the family Lacipirellulaceae.</title>
        <authorList>
            <person name="Dedysh S.N."/>
            <person name="Kulichevskaya I.S."/>
            <person name="Beletsky A.V."/>
            <person name="Rakitin A.L."/>
            <person name="Mardanov A.V."/>
            <person name="Ivanova A.A."/>
            <person name="Saltykova V.X."/>
            <person name="Rijpstra W.I.C."/>
            <person name="Sinninghe Damste J.S."/>
            <person name="Ravin N.V."/>
        </authorList>
    </citation>
    <scope>NUCLEOTIDE SEQUENCE [LARGE SCALE GENOMIC DNA]</scope>
    <source>
        <strain evidence="5">PX69</strain>
    </source>
</reference>
<dbReference type="Gene3D" id="3.40.50.720">
    <property type="entry name" value="NAD(P)-binding Rossmann-like Domain"/>
    <property type="match status" value="1"/>
</dbReference>